<evidence type="ECO:0000313" key="1">
    <source>
        <dbReference type="EMBL" id="MDI3390014.1"/>
    </source>
</evidence>
<accession>A0ABT6RZZ7</accession>
<reference evidence="1 2" key="1">
    <citation type="submission" date="2023-05" db="EMBL/GenBank/DDBJ databases">
        <title>Draft genome sequence of Streptomyces sp. B-S-A8 isolated from a cave soil in Thailand.</title>
        <authorList>
            <person name="Chamroensaksri N."/>
            <person name="Muangham S."/>
        </authorList>
    </citation>
    <scope>NUCLEOTIDE SEQUENCE [LARGE SCALE GENOMIC DNA]</scope>
    <source>
        <strain evidence="1 2">B-S-A8</strain>
    </source>
</reference>
<keyword evidence="2" id="KW-1185">Reference proteome</keyword>
<protein>
    <submittedName>
        <fullName evidence="1">Uncharacterized protein</fullName>
    </submittedName>
</protein>
<comment type="caution">
    <text evidence="1">The sequence shown here is derived from an EMBL/GenBank/DDBJ whole genome shotgun (WGS) entry which is preliminary data.</text>
</comment>
<evidence type="ECO:0000313" key="2">
    <source>
        <dbReference type="Proteomes" id="UP001224661"/>
    </source>
</evidence>
<sequence>METLPQLSDFLPLDAVEFHAHGFGYETGTTVVWRAAEWSGSGNPSRIRHGIDVRAYLDGDEVDRTKVETDGPDTPKGQDAIQRLRLSVIAAHGQRYLRPLLDEVARIGDPQHLIGKDSQLRDTFYRRVRDGQHSPDDLALVARVEEKEKELQEARHRSGIVMWRYIAHLYRHGMAADHIALQLGASTENVQRRISSVPTRGAAAITGVQPKTWSGYVARGQAPAPDDHVGSEPVWHLATLLHHIDTQPGRPGRPPKKTT</sequence>
<proteinExistence type="predicted"/>
<dbReference type="RefSeq" id="WP_282516493.1">
    <property type="nucleotide sequence ID" value="NZ_JASCIR010000037.1"/>
</dbReference>
<organism evidence="1 2">
    <name type="scientific">Streptomyces solicavernae</name>
    <dbReference type="NCBI Taxonomy" id="3043614"/>
    <lineage>
        <taxon>Bacteria</taxon>
        <taxon>Bacillati</taxon>
        <taxon>Actinomycetota</taxon>
        <taxon>Actinomycetes</taxon>
        <taxon>Kitasatosporales</taxon>
        <taxon>Streptomycetaceae</taxon>
        <taxon>Streptomyces</taxon>
    </lineage>
</organism>
<gene>
    <name evidence="1" type="ORF">QIS99_28045</name>
</gene>
<dbReference type="EMBL" id="JASCIR010000037">
    <property type="protein sequence ID" value="MDI3390014.1"/>
    <property type="molecule type" value="Genomic_DNA"/>
</dbReference>
<dbReference type="Proteomes" id="UP001224661">
    <property type="component" value="Unassembled WGS sequence"/>
</dbReference>
<name>A0ABT6RZZ7_9ACTN</name>